<dbReference type="EMBL" id="AL445564">
    <property type="protein sequence ID" value="CAC13671.1"/>
    <property type="molecule type" value="Genomic_DNA"/>
</dbReference>
<keyword evidence="4 7" id="KW-0812">Transmembrane</keyword>
<dbReference type="SUPFAM" id="SSF161098">
    <property type="entry name" value="MetI-like"/>
    <property type="match status" value="1"/>
</dbReference>
<sequence>MFWFLIKTVREFMFKKIDNIRQNFFNKENFSKKVIVQNLKATSFLIPILLLVIIFTFVPIIKTFKDAISVYERHSRVNFTFGIRNFESTFNDPYFKDAFFNSNILLVVATPLGIVVAFLFSLIINSIALKVTKNFLITTLYSQFFISSFAIGLSFIFLFGDQKSVFNKLFGTNIAFTREHVLLTFSIFHIWRLLPFNVVLFSFALSKANEKYSKKFKVDRLTIADKIKNVYWFYIKRAFMLIFYINFISAILLYPGAIIESTTDLKLNKATTFASYIFDLIRGTNFQPERASAASFIVFAYIMTLIFSFYILTKITRKTSRHISAKIEQRRLNQYV</sequence>
<evidence type="ECO:0000256" key="6">
    <source>
        <dbReference type="ARBA" id="ARBA00023136"/>
    </source>
</evidence>
<evidence type="ECO:0000313" key="8">
    <source>
        <dbReference type="EMBL" id="CAC13671.1"/>
    </source>
</evidence>
<gene>
    <name evidence="8" type="ordered locus">MYPU_4980</name>
</gene>
<dbReference type="InterPro" id="IPR051393">
    <property type="entry name" value="ABC_transporter_permease"/>
</dbReference>
<name>Q98Q70_MYCPU</name>
<feature type="transmembrane region" description="Helical" evidence="7">
    <location>
        <begin position="238"/>
        <end position="259"/>
    </location>
</feature>
<keyword evidence="9" id="KW-1185">Reference proteome</keyword>
<evidence type="ECO:0000313" key="9">
    <source>
        <dbReference type="Proteomes" id="UP000000528"/>
    </source>
</evidence>
<dbReference type="GO" id="GO:0005886">
    <property type="term" value="C:plasma membrane"/>
    <property type="evidence" value="ECO:0007669"/>
    <property type="project" value="UniProtKB-SubCell"/>
</dbReference>
<dbReference type="AlphaFoldDB" id="Q98Q70"/>
<feature type="transmembrane region" description="Helical" evidence="7">
    <location>
        <begin position="293"/>
        <end position="312"/>
    </location>
</feature>
<evidence type="ECO:0000256" key="3">
    <source>
        <dbReference type="ARBA" id="ARBA00022475"/>
    </source>
</evidence>
<evidence type="ECO:0000256" key="7">
    <source>
        <dbReference type="SAM" id="Phobius"/>
    </source>
</evidence>
<reference evidence="8 9" key="1">
    <citation type="journal article" date="2001" name="Nucleic Acids Res.">
        <title>The complete genome sequence of the murine respiratory pathogen Mycoplasma pulmonis.</title>
        <authorList>
            <person name="Chambaud I."/>
            <person name="Heilig R."/>
            <person name="Ferris S."/>
            <person name="Barbe V."/>
            <person name="Samson D."/>
            <person name="Galisson F."/>
            <person name="Moszer I."/>
            <person name="Dybvig K."/>
            <person name="Wroblewski H."/>
            <person name="Viari A."/>
            <person name="Rocha E.P.C."/>
            <person name="Blanchard A."/>
        </authorList>
    </citation>
    <scope>NUCLEOTIDE SEQUENCE [LARGE SCALE GENOMIC DNA]</scope>
    <source>
        <strain evidence="8 9">UAB CTIP</strain>
    </source>
</reference>
<feature type="transmembrane region" description="Helical" evidence="7">
    <location>
        <begin position="140"/>
        <end position="160"/>
    </location>
</feature>
<evidence type="ECO:0000256" key="1">
    <source>
        <dbReference type="ARBA" id="ARBA00004651"/>
    </source>
</evidence>
<organism evidence="9">
    <name type="scientific">Mycoplasmopsis pulmonis (strain UAB CTIP)</name>
    <name type="common">Mycoplasma pulmonis</name>
    <dbReference type="NCBI Taxonomy" id="272635"/>
    <lineage>
        <taxon>Bacteria</taxon>
        <taxon>Bacillati</taxon>
        <taxon>Mycoplasmatota</taxon>
        <taxon>Mycoplasmoidales</taxon>
        <taxon>Metamycoplasmataceae</taxon>
        <taxon>Mycoplasmopsis</taxon>
    </lineage>
</organism>
<evidence type="ECO:0000256" key="4">
    <source>
        <dbReference type="ARBA" id="ARBA00022692"/>
    </source>
</evidence>
<dbReference type="eggNOG" id="COG1175">
    <property type="taxonomic scope" value="Bacteria"/>
</dbReference>
<feature type="transmembrane region" description="Helical" evidence="7">
    <location>
        <begin position="41"/>
        <end position="61"/>
    </location>
</feature>
<dbReference type="Gene3D" id="1.10.3720.10">
    <property type="entry name" value="MetI-like"/>
    <property type="match status" value="1"/>
</dbReference>
<dbReference type="PIR" id="B90574">
    <property type="entry name" value="B90574"/>
</dbReference>
<dbReference type="HOGENOM" id="CLU_908564_0_0_14"/>
<dbReference type="STRING" id="272635.gene:17577100"/>
<keyword evidence="2" id="KW-0813">Transport</keyword>
<feature type="transmembrane region" description="Helical" evidence="7">
    <location>
        <begin position="104"/>
        <end position="128"/>
    </location>
</feature>
<dbReference type="InterPro" id="IPR035906">
    <property type="entry name" value="MetI-like_sf"/>
</dbReference>
<keyword evidence="6 7" id="KW-0472">Membrane</keyword>
<accession>Q98Q70</accession>
<evidence type="ECO:0000256" key="2">
    <source>
        <dbReference type="ARBA" id="ARBA00022448"/>
    </source>
</evidence>
<evidence type="ECO:0000256" key="5">
    <source>
        <dbReference type="ARBA" id="ARBA00022989"/>
    </source>
</evidence>
<keyword evidence="5 7" id="KW-1133">Transmembrane helix</keyword>
<comment type="subcellular location">
    <subcellularLocation>
        <location evidence="1">Cell membrane</location>
        <topology evidence="1">Multi-pass membrane protein</topology>
    </subcellularLocation>
</comment>
<proteinExistence type="predicted"/>
<keyword evidence="3" id="KW-1003">Cell membrane</keyword>
<protein>
    <submittedName>
        <fullName evidence="8">ABC TRANSPORTER PERMEASE PROTEIN</fullName>
    </submittedName>
</protein>
<dbReference type="KEGG" id="mpu:MYPU_4980"/>
<feature type="transmembrane region" description="Helical" evidence="7">
    <location>
        <begin position="180"/>
        <end position="205"/>
    </location>
</feature>
<dbReference type="PANTHER" id="PTHR30193:SF37">
    <property type="entry name" value="INNER MEMBRANE ABC TRANSPORTER PERMEASE PROTEIN YCJO"/>
    <property type="match status" value="1"/>
</dbReference>
<dbReference type="Proteomes" id="UP000000528">
    <property type="component" value="Chromosome"/>
</dbReference>
<dbReference type="PANTHER" id="PTHR30193">
    <property type="entry name" value="ABC TRANSPORTER PERMEASE PROTEIN"/>
    <property type="match status" value="1"/>
</dbReference>